<reference evidence="2" key="1">
    <citation type="journal article" date="2022" name="bioRxiv">
        <title>Sequencing and chromosome-scale assembly of the giantPleurodeles waltlgenome.</title>
        <authorList>
            <person name="Brown T."/>
            <person name="Elewa A."/>
            <person name="Iarovenko S."/>
            <person name="Subramanian E."/>
            <person name="Araus A.J."/>
            <person name="Petzold A."/>
            <person name="Susuki M."/>
            <person name="Suzuki K.-i.T."/>
            <person name="Hayashi T."/>
            <person name="Toyoda A."/>
            <person name="Oliveira C."/>
            <person name="Osipova E."/>
            <person name="Leigh N.D."/>
            <person name="Simon A."/>
            <person name="Yun M.H."/>
        </authorList>
    </citation>
    <scope>NUCLEOTIDE SEQUENCE</scope>
    <source>
        <strain evidence="2">20211129_DDA</strain>
        <tissue evidence="2">Liver</tissue>
    </source>
</reference>
<proteinExistence type="predicted"/>
<gene>
    <name evidence="2" type="ORF">NDU88_001053</name>
</gene>
<dbReference type="AlphaFoldDB" id="A0AAV7Q4V7"/>
<dbReference type="Proteomes" id="UP001066276">
    <property type="component" value="Chromosome 6"/>
</dbReference>
<organism evidence="2 3">
    <name type="scientific">Pleurodeles waltl</name>
    <name type="common">Iberian ribbed newt</name>
    <dbReference type="NCBI Taxonomy" id="8319"/>
    <lineage>
        <taxon>Eukaryota</taxon>
        <taxon>Metazoa</taxon>
        <taxon>Chordata</taxon>
        <taxon>Craniata</taxon>
        <taxon>Vertebrata</taxon>
        <taxon>Euteleostomi</taxon>
        <taxon>Amphibia</taxon>
        <taxon>Batrachia</taxon>
        <taxon>Caudata</taxon>
        <taxon>Salamandroidea</taxon>
        <taxon>Salamandridae</taxon>
        <taxon>Pleurodelinae</taxon>
        <taxon>Pleurodeles</taxon>
    </lineage>
</organism>
<sequence>MEEPARAGCLRSAAGLSRQGPCAWRALMAHSQPALAVRQECWVLGPAPTCPGGCRALCSALSSRSSPLLGAERNSAPNPIPLPKDMPV</sequence>
<protein>
    <submittedName>
        <fullName evidence="2">Uncharacterized protein</fullName>
    </submittedName>
</protein>
<evidence type="ECO:0000256" key="1">
    <source>
        <dbReference type="SAM" id="MobiDB-lite"/>
    </source>
</evidence>
<name>A0AAV7Q4V7_PLEWA</name>
<feature type="compositionally biased region" description="Pro residues" evidence="1">
    <location>
        <begin position="78"/>
        <end position="88"/>
    </location>
</feature>
<keyword evidence="3" id="KW-1185">Reference proteome</keyword>
<dbReference type="EMBL" id="JANPWB010000010">
    <property type="protein sequence ID" value="KAJ1134602.1"/>
    <property type="molecule type" value="Genomic_DNA"/>
</dbReference>
<feature type="region of interest" description="Disordered" evidence="1">
    <location>
        <begin position="67"/>
        <end position="88"/>
    </location>
</feature>
<evidence type="ECO:0000313" key="3">
    <source>
        <dbReference type="Proteomes" id="UP001066276"/>
    </source>
</evidence>
<comment type="caution">
    <text evidence="2">The sequence shown here is derived from an EMBL/GenBank/DDBJ whole genome shotgun (WGS) entry which is preliminary data.</text>
</comment>
<evidence type="ECO:0000313" key="2">
    <source>
        <dbReference type="EMBL" id="KAJ1134602.1"/>
    </source>
</evidence>
<accession>A0AAV7Q4V7</accession>